<keyword evidence="5" id="KW-0812">Transmembrane</keyword>
<keyword evidence="3" id="KW-0813">Transport</keyword>
<feature type="region of interest" description="Disordered" evidence="8">
    <location>
        <begin position="471"/>
        <end position="506"/>
    </location>
</feature>
<sequence length="506" mass="53480">MRSLPFLTGTALLALGVAPALASADTLREALLEAYKTNPTLAAQRANVRAIDENVPIARASAFPGVQLQSSYTEAVVLPVTSFTAPARTSQTQANLTYSLYAGGAVKNGIAAADIRVQGGQATLRGTEADLFSAVVGAYMDVIRDEAIVALNRQNVKVLEVNLRASQDRFQVGDLTRTDVAQSDARSAIARGQLQTAEARLISSRESFIRLVGSAPATLDTPPPLPNLPSDPEAAVDIALSDNPNLLAAQKNGDASAYDVKVAHASRLPKVDAFAGGSYTNYFGSLGNFSPNVAATQYDRSAQLGLRFTLPLYQGGAPSARIRQAQERRAQALEQVTEAERAVVAQARSAHAVWQSSLQVIASSEIAVNANKLSLEGVRAENSVGNRTILDILNAEQELLNSQVTLVTARRDAYVAGFALLAAMGKAEARDLGLEGGPLYDPSVNAKRVRNNIWDFASDPDPIITGTRTNATQAQGSQVTRPLDPILNGGVDRSAPITAGEATKNR</sequence>
<comment type="caution">
    <text evidence="10">The sequence shown here is derived from an EMBL/GenBank/DDBJ whole genome shotgun (WGS) entry which is preliminary data.</text>
</comment>
<dbReference type="InterPro" id="IPR051906">
    <property type="entry name" value="TolC-like"/>
</dbReference>
<dbReference type="Proteomes" id="UP000618591">
    <property type="component" value="Unassembled WGS sequence"/>
</dbReference>
<dbReference type="PANTHER" id="PTHR30026">
    <property type="entry name" value="OUTER MEMBRANE PROTEIN TOLC"/>
    <property type="match status" value="1"/>
</dbReference>
<evidence type="ECO:0000256" key="7">
    <source>
        <dbReference type="ARBA" id="ARBA00023237"/>
    </source>
</evidence>
<protein>
    <submittedName>
        <fullName evidence="10">Transporter</fullName>
    </submittedName>
</protein>
<dbReference type="PANTHER" id="PTHR30026:SF22">
    <property type="entry name" value="OUTER MEMBRANE EFFLUX PROTEIN"/>
    <property type="match status" value="1"/>
</dbReference>
<dbReference type="RefSeq" id="WP_188446828.1">
    <property type="nucleotide sequence ID" value="NZ_BMDW01000010.1"/>
</dbReference>
<name>A0ABQ1GR96_9SPHN</name>
<dbReference type="InterPro" id="IPR003423">
    <property type="entry name" value="OMP_efflux"/>
</dbReference>
<evidence type="ECO:0000256" key="9">
    <source>
        <dbReference type="SAM" id="SignalP"/>
    </source>
</evidence>
<keyword evidence="7" id="KW-0998">Cell outer membrane</keyword>
<evidence type="ECO:0000313" key="10">
    <source>
        <dbReference type="EMBL" id="GGA48832.1"/>
    </source>
</evidence>
<keyword evidence="4" id="KW-1134">Transmembrane beta strand</keyword>
<proteinExistence type="inferred from homology"/>
<evidence type="ECO:0000313" key="11">
    <source>
        <dbReference type="Proteomes" id="UP000618591"/>
    </source>
</evidence>
<reference evidence="11" key="1">
    <citation type="journal article" date="2019" name="Int. J. Syst. Evol. Microbiol.">
        <title>The Global Catalogue of Microorganisms (GCM) 10K type strain sequencing project: providing services to taxonomists for standard genome sequencing and annotation.</title>
        <authorList>
            <consortium name="The Broad Institute Genomics Platform"/>
            <consortium name="The Broad Institute Genome Sequencing Center for Infectious Disease"/>
            <person name="Wu L."/>
            <person name="Ma J."/>
        </authorList>
    </citation>
    <scope>NUCLEOTIDE SEQUENCE [LARGE SCALE GENOMIC DNA]</scope>
    <source>
        <strain evidence="11">CGMCC 1.10106</strain>
    </source>
</reference>
<feature type="chain" id="PRO_5046181696" evidence="9">
    <location>
        <begin position="23"/>
        <end position="506"/>
    </location>
</feature>
<evidence type="ECO:0000256" key="3">
    <source>
        <dbReference type="ARBA" id="ARBA00022448"/>
    </source>
</evidence>
<dbReference type="EMBL" id="BMDW01000010">
    <property type="protein sequence ID" value="GGA48832.1"/>
    <property type="molecule type" value="Genomic_DNA"/>
</dbReference>
<organism evidence="10 11">
    <name type="scientific">Sphingomonas psychrolutea</name>
    <dbReference type="NCBI Taxonomy" id="1259676"/>
    <lineage>
        <taxon>Bacteria</taxon>
        <taxon>Pseudomonadati</taxon>
        <taxon>Pseudomonadota</taxon>
        <taxon>Alphaproteobacteria</taxon>
        <taxon>Sphingomonadales</taxon>
        <taxon>Sphingomonadaceae</taxon>
        <taxon>Sphingomonas</taxon>
    </lineage>
</organism>
<dbReference type="Gene3D" id="1.20.1600.10">
    <property type="entry name" value="Outer membrane efflux proteins (OEP)"/>
    <property type="match status" value="1"/>
</dbReference>
<accession>A0ABQ1GR96</accession>
<dbReference type="InterPro" id="IPR010130">
    <property type="entry name" value="T1SS_OMP_TolC"/>
</dbReference>
<comment type="similarity">
    <text evidence="2">Belongs to the outer membrane factor (OMF) (TC 1.B.17) family.</text>
</comment>
<dbReference type="NCBIfam" id="TIGR01844">
    <property type="entry name" value="type_I_sec_TolC"/>
    <property type="match status" value="1"/>
</dbReference>
<keyword evidence="11" id="KW-1185">Reference proteome</keyword>
<evidence type="ECO:0000256" key="6">
    <source>
        <dbReference type="ARBA" id="ARBA00023136"/>
    </source>
</evidence>
<feature type="signal peptide" evidence="9">
    <location>
        <begin position="1"/>
        <end position="22"/>
    </location>
</feature>
<evidence type="ECO:0000256" key="2">
    <source>
        <dbReference type="ARBA" id="ARBA00007613"/>
    </source>
</evidence>
<dbReference type="Pfam" id="PF02321">
    <property type="entry name" value="OEP"/>
    <property type="match status" value="2"/>
</dbReference>
<gene>
    <name evidence="10" type="primary">tolC</name>
    <name evidence="10" type="ORF">GCM10011395_18920</name>
</gene>
<evidence type="ECO:0000256" key="4">
    <source>
        <dbReference type="ARBA" id="ARBA00022452"/>
    </source>
</evidence>
<dbReference type="SUPFAM" id="SSF56954">
    <property type="entry name" value="Outer membrane efflux proteins (OEP)"/>
    <property type="match status" value="1"/>
</dbReference>
<keyword evidence="9" id="KW-0732">Signal</keyword>
<feature type="compositionally biased region" description="Polar residues" evidence="8">
    <location>
        <begin position="471"/>
        <end position="480"/>
    </location>
</feature>
<comment type="subcellular location">
    <subcellularLocation>
        <location evidence="1">Cell outer membrane</location>
    </subcellularLocation>
</comment>
<evidence type="ECO:0000256" key="5">
    <source>
        <dbReference type="ARBA" id="ARBA00022692"/>
    </source>
</evidence>
<keyword evidence="6" id="KW-0472">Membrane</keyword>
<evidence type="ECO:0000256" key="1">
    <source>
        <dbReference type="ARBA" id="ARBA00004442"/>
    </source>
</evidence>
<evidence type="ECO:0000256" key="8">
    <source>
        <dbReference type="SAM" id="MobiDB-lite"/>
    </source>
</evidence>